<sequence>MNKQDLIIATAILQAQLLKKIDQHLSVHGISFSEFLVMHFLNAAPHKTMRRIDLAESIGLSASGVTRLVNPMVKNHLVEKESNPRDARVSLVKLSETGANLFKDASASFKLSAESILKPLDDKQTKTLAELIEKLL</sequence>
<dbReference type="AlphaFoldDB" id="A0A6I6JI70"/>
<dbReference type="GO" id="GO:0006950">
    <property type="term" value="P:response to stress"/>
    <property type="evidence" value="ECO:0007669"/>
    <property type="project" value="TreeGrafter"/>
</dbReference>
<dbReference type="Gene3D" id="1.10.10.10">
    <property type="entry name" value="Winged helix-like DNA-binding domain superfamily/Winged helix DNA-binding domain"/>
    <property type="match status" value="1"/>
</dbReference>
<dbReference type="GO" id="GO:0003700">
    <property type="term" value="F:DNA-binding transcription factor activity"/>
    <property type="evidence" value="ECO:0007669"/>
    <property type="project" value="InterPro"/>
</dbReference>
<dbReference type="RefSeq" id="WP_158950634.1">
    <property type="nucleotide sequence ID" value="NZ_CP046400.1"/>
</dbReference>
<dbReference type="InterPro" id="IPR036388">
    <property type="entry name" value="WH-like_DNA-bd_sf"/>
</dbReference>
<reference evidence="2 3" key="1">
    <citation type="submission" date="2019-11" db="EMBL/GenBank/DDBJ databases">
        <authorList>
            <person name="Zheng R.K."/>
            <person name="Sun C.M."/>
        </authorList>
    </citation>
    <scope>NUCLEOTIDE SEQUENCE [LARGE SCALE GENOMIC DNA]</scope>
    <source>
        <strain evidence="2 3">SRB007</strain>
    </source>
</reference>
<dbReference type="PRINTS" id="PR00598">
    <property type="entry name" value="HTHMARR"/>
</dbReference>
<dbReference type="KEGG" id="psel:GM415_17920"/>
<dbReference type="InterPro" id="IPR036390">
    <property type="entry name" value="WH_DNA-bd_sf"/>
</dbReference>
<dbReference type="EMBL" id="CP046400">
    <property type="protein sequence ID" value="QGY41921.1"/>
    <property type="molecule type" value="Genomic_DNA"/>
</dbReference>
<dbReference type="PROSITE" id="PS50995">
    <property type="entry name" value="HTH_MARR_2"/>
    <property type="match status" value="1"/>
</dbReference>
<evidence type="ECO:0000313" key="3">
    <source>
        <dbReference type="Proteomes" id="UP000428328"/>
    </source>
</evidence>
<dbReference type="InterPro" id="IPR039422">
    <property type="entry name" value="MarR/SlyA-like"/>
</dbReference>
<gene>
    <name evidence="2" type="ORF">GM415_17920</name>
</gene>
<dbReference type="PANTHER" id="PTHR33164:SF43">
    <property type="entry name" value="HTH-TYPE TRANSCRIPTIONAL REPRESSOR YETL"/>
    <property type="match status" value="1"/>
</dbReference>
<dbReference type="SMART" id="SM00347">
    <property type="entry name" value="HTH_MARR"/>
    <property type="match status" value="1"/>
</dbReference>
<proteinExistence type="predicted"/>
<accession>A0A6I6JI70</accession>
<dbReference type="Pfam" id="PF12802">
    <property type="entry name" value="MarR_2"/>
    <property type="match status" value="1"/>
</dbReference>
<organism evidence="2 3">
    <name type="scientific">Pseudodesulfovibrio cashew</name>
    <dbReference type="NCBI Taxonomy" id="2678688"/>
    <lineage>
        <taxon>Bacteria</taxon>
        <taxon>Pseudomonadati</taxon>
        <taxon>Thermodesulfobacteriota</taxon>
        <taxon>Desulfovibrionia</taxon>
        <taxon>Desulfovibrionales</taxon>
        <taxon>Desulfovibrionaceae</taxon>
    </lineage>
</organism>
<evidence type="ECO:0000259" key="1">
    <source>
        <dbReference type="PROSITE" id="PS50995"/>
    </source>
</evidence>
<dbReference type="Proteomes" id="UP000428328">
    <property type="component" value="Chromosome"/>
</dbReference>
<name>A0A6I6JI70_9BACT</name>
<protein>
    <submittedName>
        <fullName evidence="2">MarR family transcriptional regulator</fullName>
    </submittedName>
</protein>
<keyword evidence="3" id="KW-1185">Reference proteome</keyword>
<evidence type="ECO:0000313" key="2">
    <source>
        <dbReference type="EMBL" id="QGY41921.1"/>
    </source>
</evidence>
<dbReference type="InterPro" id="IPR000835">
    <property type="entry name" value="HTH_MarR-typ"/>
</dbReference>
<feature type="domain" description="HTH marR-type" evidence="1">
    <location>
        <begin position="1"/>
        <end position="136"/>
    </location>
</feature>
<dbReference type="PANTHER" id="PTHR33164">
    <property type="entry name" value="TRANSCRIPTIONAL REGULATOR, MARR FAMILY"/>
    <property type="match status" value="1"/>
</dbReference>
<dbReference type="SUPFAM" id="SSF46785">
    <property type="entry name" value="Winged helix' DNA-binding domain"/>
    <property type="match status" value="1"/>
</dbReference>